<reference evidence="3" key="1">
    <citation type="submission" date="2020-08" db="EMBL/GenBank/DDBJ databases">
        <title>Genomic insights into the carbon and energy metabolism of the first obligate autotrophic acetogenic bacterium Aceticella autotrophica gen. nov., sp. nov.</title>
        <authorList>
            <person name="Toshchakov S.V."/>
            <person name="Elcheninov A.G."/>
            <person name="Kublanov I.V."/>
            <person name="Frolov E.N."/>
            <person name="Lebedinsky A.V."/>
        </authorList>
    </citation>
    <scope>NUCLEOTIDE SEQUENCE</scope>
    <source>
        <strain evidence="3">3443-3Ac</strain>
    </source>
</reference>
<keyword evidence="3" id="KW-0482">Metalloprotease</keyword>
<dbReference type="AlphaFoldDB" id="A0A975AVG4"/>
<feature type="transmembrane region" description="Helical" evidence="1">
    <location>
        <begin position="56"/>
        <end position="73"/>
    </location>
</feature>
<name>A0A975AVG4_9THEO</name>
<keyword evidence="4" id="KW-1185">Reference proteome</keyword>
<feature type="transmembrane region" description="Helical" evidence="1">
    <location>
        <begin position="12"/>
        <end position="35"/>
    </location>
</feature>
<evidence type="ECO:0000313" key="4">
    <source>
        <dbReference type="Proteomes" id="UP000671913"/>
    </source>
</evidence>
<keyword evidence="1" id="KW-1133">Transmembrane helix</keyword>
<organism evidence="3 4">
    <name type="scientific">Aceticella autotrophica</name>
    <dbReference type="NCBI Taxonomy" id="2755338"/>
    <lineage>
        <taxon>Bacteria</taxon>
        <taxon>Bacillati</taxon>
        <taxon>Bacillota</taxon>
        <taxon>Clostridia</taxon>
        <taxon>Thermoanaerobacterales</taxon>
        <taxon>Thermoanaerobacteraceae</taxon>
        <taxon>Aceticella</taxon>
    </lineage>
</organism>
<keyword evidence="1" id="KW-0472">Membrane</keyword>
<accession>A0A975AVG4</accession>
<dbReference type="GO" id="GO:0008237">
    <property type="term" value="F:metallopeptidase activity"/>
    <property type="evidence" value="ECO:0007669"/>
    <property type="project" value="UniProtKB-KW"/>
</dbReference>
<gene>
    <name evidence="3" type="ORF">ACETAC_10190</name>
</gene>
<dbReference type="Proteomes" id="UP000671913">
    <property type="component" value="Chromosome"/>
</dbReference>
<sequence>MIKITLPKSYYWYIIAIIVAPMLIFLEYMTGYICIILSGNTPRGISVNKYWQRQNIIITIFIILIALFEELIFRKIWFDILSSSFGFSILATILLTSLIYGLNHLYFGIYTVLQKIISGALLGTLFCLSGGSVAISFIAHGLENLLISVIGGEQ</sequence>
<proteinExistence type="predicted"/>
<keyword evidence="3" id="KW-0378">Hydrolase</keyword>
<dbReference type="EMBL" id="CP060096">
    <property type="protein sequence ID" value="QSZ27196.1"/>
    <property type="molecule type" value="Genomic_DNA"/>
</dbReference>
<feature type="domain" description="CAAX prenyl protease 2/Lysostaphin resistance protein A-like" evidence="2">
    <location>
        <begin position="56"/>
        <end position="145"/>
    </location>
</feature>
<keyword evidence="1" id="KW-0812">Transmembrane</keyword>
<dbReference type="GO" id="GO:0080120">
    <property type="term" value="P:CAAX-box protein maturation"/>
    <property type="evidence" value="ECO:0007669"/>
    <property type="project" value="UniProtKB-ARBA"/>
</dbReference>
<feature type="transmembrane region" description="Helical" evidence="1">
    <location>
        <begin position="119"/>
        <end position="139"/>
    </location>
</feature>
<dbReference type="InterPro" id="IPR003675">
    <property type="entry name" value="Rce1/LyrA-like_dom"/>
</dbReference>
<keyword evidence="3" id="KW-0645">Protease</keyword>
<evidence type="ECO:0000313" key="3">
    <source>
        <dbReference type="EMBL" id="QSZ27196.1"/>
    </source>
</evidence>
<protein>
    <submittedName>
        <fullName evidence="3">CPBP family intramembrane metalloprotease</fullName>
    </submittedName>
</protein>
<dbReference type="KEGG" id="aaut:ACETAC_10190"/>
<dbReference type="GO" id="GO:0004175">
    <property type="term" value="F:endopeptidase activity"/>
    <property type="evidence" value="ECO:0007669"/>
    <property type="project" value="UniProtKB-ARBA"/>
</dbReference>
<feature type="transmembrane region" description="Helical" evidence="1">
    <location>
        <begin position="85"/>
        <end position="107"/>
    </location>
</feature>
<evidence type="ECO:0000256" key="1">
    <source>
        <dbReference type="SAM" id="Phobius"/>
    </source>
</evidence>
<dbReference type="Pfam" id="PF02517">
    <property type="entry name" value="Rce1-like"/>
    <property type="match status" value="1"/>
</dbReference>
<evidence type="ECO:0000259" key="2">
    <source>
        <dbReference type="Pfam" id="PF02517"/>
    </source>
</evidence>